<protein>
    <submittedName>
        <fullName evidence="1">Uncharacterized protein</fullName>
    </submittedName>
</protein>
<accession>A0A9Q8T028</accession>
<proteinExistence type="predicted"/>
<dbReference type="GeneID" id="73346265"/>
<dbReference type="EMBL" id="CP019478">
    <property type="protein sequence ID" value="UQC86789.1"/>
    <property type="molecule type" value="Genomic_DNA"/>
</dbReference>
<evidence type="ECO:0000313" key="1">
    <source>
        <dbReference type="EMBL" id="UQC86789.1"/>
    </source>
</evidence>
<dbReference type="AlphaFoldDB" id="A0A9Q8T028"/>
<evidence type="ECO:0000313" key="2">
    <source>
        <dbReference type="Proteomes" id="UP000830671"/>
    </source>
</evidence>
<dbReference type="KEGG" id="clup:CLUP02_12291"/>
<gene>
    <name evidence="1" type="ORF">CLUP02_12291</name>
</gene>
<sequence length="76" mass="8614">MQKDKRNQVNSLWRLRNGRQREKGLGGEVYLIASLFIIAPRDLPSSPRFPSFPKDIAPDTTLFDSTLTFPLPVVIS</sequence>
<organism evidence="1 2">
    <name type="scientific">Colletotrichum lupini</name>
    <dbReference type="NCBI Taxonomy" id="145971"/>
    <lineage>
        <taxon>Eukaryota</taxon>
        <taxon>Fungi</taxon>
        <taxon>Dikarya</taxon>
        <taxon>Ascomycota</taxon>
        <taxon>Pezizomycotina</taxon>
        <taxon>Sordariomycetes</taxon>
        <taxon>Hypocreomycetidae</taxon>
        <taxon>Glomerellales</taxon>
        <taxon>Glomerellaceae</taxon>
        <taxon>Colletotrichum</taxon>
        <taxon>Colletotrichum acutatum species complex</taxon>
    </lineage>
</organism>
<name>A0A9Q8T028_9PEZI</name>
<keyword evidence="2" id="KW-1185">Reference proteome</keyword>
<reference evidence="1" key="1">
    <citation type="journal article" date="2021" name="Mol. Plant Microbe Interact.">
        <title>Complete Genome Sequence of the Plant-Pathogenic Fungus Colletotrichum lupini.</title>
        <authorList>
            <person name="Baroncelli R."/>
            <person name="Pensec F."/>
            <person name="Da Lio D."/>
            <person name="Boufleur T."/>
            <person name="Vicente I."/>
            <person name="Sarrocco S."/>
            <person name="Picot A."/>
            <person name="Baraldi E."/>
            <person name="Sukno S."/>
            <person name="Thon M."/>
            <person name="Le Floch G."/>
        </authorList>
    </citation>
    <scope>NUCLEOTIDE SEQUENCE</scope>
    <source>
        <strain evidence="1">IMI 504893</strain>
    </source>
</reference>
<dbReference type="Proteomes" id="UP000830671">
    <property type="component" value="Chromosome 6"/>
</dbReference>
<dbReference type="RefSeq" id="XP_049148400.1">
    <property type="nucleotide sequence ID" value="XM_049291255.1"/>
</dbReference>